<sequence>MARGRSTNHAESKNKERSRSQSKARKLKCYHCHKEGHYRKDCPECKGKKKDNSKTGDAGVVEDNSDGDDVLLITISSSDRWHIPELSKNLISLGTLDSNGCSYWAAGGVMRIMKGALVVMKGLKQQKQYMVKFIRVVHTTKVFDAFKKEELIDARKDHGVKEKVELEVRAPDSLPIIPTDEEDGSYSTEENEEPLE</sequence>
<feature type="compositionally biased region" description="Basic residues" evidence="2">
    <location>
        <begin position="20"/>
        <end position="31"/>
    </location>
</feature>
<dbReference type="AlphaFoldDB" id="A0AA89ASP5"/>
<keyword evidence="1" id="KW-0862">Zinc</keyword>
<evidence type="ECO:0000313" key="4">
    <source>
        <dbReference type="EMBL" id="KAK3013712.1"/>
    </source>
</evidence>
<dbReference type="GO" id="GO:0008270">
    <property type="term" value="F:zinc ion binding"/>
    <property type="evidence" value="ECO:0007669"/>
    <property type="project" value="UniProtKB-KW"/>
</dbReference>
<dbReference type="PROSITE" id="PS50158">
    <property type="entry name" value="ZF_CCHC"/>
    <property type="match status" value="1"/>
</dbReference>
<dbReference type="EMBL" id="JAVXUP010001275">
    <property type="protein sequence ID" value="KAK3013712.1"/>
    <property type="molecule type" value="Genomic_DNA"/>
</dbReference>
<evidence type="ECO:0000256" key="2">
    <source>
        <dbReference type="SAM" id="MobiDB-lite"/>
    </source>
</evidence>
<dbReference type="Proteomes" id="UP001188597">
    <property type="component" value="Unassembled WGS sequence"/>
</dbReference>
<keyword evidence="5" id="KW-1185">Reference proteome</keyword>
<feature type="region of interest" description="Disordered" evidence="2">
    <location>
        <begin position="1"/>
        <end position="60"/>
    </location>
</feature>
<organism evidence="4 5">
    <name type="scientific">Escallonia herrerae</name>
    <dbReference type="NCBI Taxonomy" id="1293975"/>
    <lineage>
        <taxon>Eukaryota</taxon>
        <taxon>Viridiplantae</taxon>
        <taxon>Streptophyta</taxon>
        <taxon>Embryophyta</taxon>
        <taxon>Tracheophyta</taxon>
        <taxon>Spermatophyta</taxon>
        <taxon>Magnoliopsida</taxon>
        <taxon>eudicotyledons</taxon>
        <taxon>Gunneridae</taxon>
        <taxon>Pentapetalae</taxon>
        <taxon>asterids</taxon>
        <taxon>campanulids</taxon>
        <taxon>Escalloniales</taxon>
        <taxon>Escalloniaceae</taxon>
        <taxon>Escallonia</taxon>
    </lineage>
</organism>
<feature type="domain" description="CCHC-type" evidence="3">
    <location>
        <begin position="28"/>
        <end position="44"/>
    </location>
</feature>
<dbReference type="InterPro" id="IPR001878">
    <property type="entry name" value="Znf_CCHC"/>
</dbReference>
<dbReference type="Gene3D" id="4.10.60.10">
    <property type="entry name" value="Zinc finger, CCHC-type"/>
    <property type="match status" value="1"/>
</dbReference>
<name>A0AA89ASP5_9ASTE</name>
<protein>
    <recommendedName>
        <fullName evidence="3">CCHC-type domain-containing protein</fullName>
    </recommendedName>
</protein>
<proteinExistence type="predicted"/>
<evidence type="ECO:0000259" key="3">
    <source>
        <dbReference type="PROSITE" id="PS50158"/>
    </source>
</evidence>
<dbReference type="SMART" id="SM00343">
    <property type="entry name" value="ZnF_C2HC"/>
    <property type="match status" value="1"/>
</dbReference>
<feature type="compositionally biased region" description="Acidic residues" evidence="2">
    <location>
        <begin position="179"/>
        <end position="196"/>
    </location>
</feature>
<evidence type="ECO:0000256" key="1">
    <source>
        <dbReference type="PROSITE-ProRule" id="PRU00047"/>
    </source>
</evidence>
<comment type="caution">
    <text evidence="4">The sequence shown here is derived from an EMBL/GenBank/DDBJ whole genome shotgun (WGS) entry which is preliminary data.</text>
</comment>
<evidence type="ECO:0000313" key="5">
    <source>
        <dbReference type="Proteomes" id="UP001188597"/>
    </source>
</evidence>
<accession>A0AA89ASP5</accession>
<reference evidence="4" key="1">
    <citation type="submission" date="2022-12" db="EMBL/GenBank/DDBJ databases">
        <title>Draft genome assemblies for two species of Escallonia (Escalloniales).</title>
        <authorList>
            <person name="Chanderbali A."/>
            <person name="Dervinis C."/>
            <person name="Anghel I."/>
            <person name="Soltis D."/>
            <person name="Soltis P."/>
            <person name="Zapata F."/>
        </authorList>
    </citation>
    <scope>NUCLEOTIDE SEQUENCE</scope>
    <source>
        <strain evidence="4">UCBG64.0493</strain>
        <tissue evidence="4">Leaf</tissue>
    </source>
</reference>
<dbReference type="GO" id="GO:0003676">
    <property type="term" value="F:nucleic acid binding"/>
    <property type="evidence" value="ECO:0007669"/>
    <property type="project" value="InterPro"/>
</dbReference>
<feature type="region of interest" description="Disordered" evidence="2">
    <location>
        <begin position="171"/>
        <end position="196"/>
    </location>
</feature>
<gene>
    <name evidence="4" type="ORF">RJ639_009803</name>
</gene>
<dbReference type="InterPro" id="IPR036875">
    <property type="entry name" value="Znf_CCHC_sf"/>
</dbReference>
<dbReference type="Pfam" id="PF00098">
    <property type="entry name" value="zf-CCHC"/>
    <property type="match status" value="1"/>
</dbReference>
<keyword evidence="1" id="KW-0863">Zinc-finger</keyword>
<feature type="compositionally biased region" description="Basic and acidic residues" evidence="2">
    <location>
        <begin position="32"/>
        <end position="54"/>
    </location>
</feature>
<feature type="compositionally biased region" description="Basic and acidic residues" evidence="2">
    <location>
        <begin position="8"/>
        <end position="19"/>
    </location>
</feature>
<dbReference type="SUPFAM" id="SSF57756">
    <property type="entry name" value="Retrovirus zinc finger-like domains"/>
    <property type="match status" value="1"/>
</dbReference>
<keyword evidence="1" id="KW-0479">Metal-binding</keyword>